<name>A0A9D9DVS7_9FIRM</name>
<keyword evidence="3 4" id="KW-0413">Isomerase</keyword>
<evidence type="ECO:0000313" key="10">
    <source>
        <dbReference type="Proteomes" id="UP000823611"/>
    </source>
</evidence>
<comment type="subunit">
    <text evidence="4">Homodimer.</text>
</comment>
<dbReference type="NCBIfam" id="TIGR00071">
    <property type="entry name" value="hisT_truA"/>
    <property type="match status" value="1"/>
</dbReference>
<dbReference type="PIRSF" id="PIRSF001430">
    <property type="entry name" value="tRNA_psdUrid_synth"/>
    <property type="match status" value="1"/>
</dbReference>
<evidence type="ECO:0000256" key="3">
    <source>
        <dbReference type="ARBA" id="ARBA00023235"/>
    </source>
</evidence>
<feature type="domain" description="Pseudouridine synthase I TruA alpha/beta" evidence="8">
    <location>
        <begin position="144"/>
        <end position="245"/>
    </location>
</feature>
<dbReference type="AlphaFoldDB" id="A0A9D9DVS7"/>
<comment type="caution">
    <text evidence="9">The sequence shown here is derived from an EMBL/GenBank/DDBJ whole genome shotgun (WGS) entry which is preliminary data.</text>
</comment>
<dbReference type="Pfam" id="PF01416">
    <property type="entry name" value="PseudoU_synth_1"/>
    <property type="match status" value="2"/>
</dbReference>
<comment type="catalytic activity">
    <reaction evidence="4 7">
        <text>uridine(38/39/40) in tRNA = pseudouridine(38/39/40) in tRNA</text>
        <dbReference type="Rhea" id="RHEA:22376"/>
        <dbReference type="Rhea" id="RHEA-COMP:10085"/>
        <dbReference type="Rhea" id="RHEA-COMP:10087"/>
        <dbReference type="ChEBI" id="CHEBI:65314"/>
        <dbReference type="ChEBI" id="CHEBI:65315"/>
        <dbReference type="EC" id="5.4.99.12"/>
    </reaction>
</comment>
<evidence type="ECO:0000256" key="4">
    <source>
        <dbReference type="HAMAP-Rule" id="MF_00171"/>
    </source>
</evidence>
<feature type="domain" description="Pseudouridine synthase I TruA alpha/beta" evidence="8">
    <location>
        <begin position="8"/>
        <end position="103"/>
    </location>
</feature>
<reference evidence="9" key="2">
    <citation type="journal article" date="2021" name="PeerJ">
        <title>Extensive microbial diversity within the chicken gut microbiome revealed by metagenomics and culture.</title>
        <authorList>
            <person name="Gilroy R."/>
            <person name="Ravi A."/>
            <person name="Getino M."/>
            <person name="Pursley I."/>
            <person name="Horton D.L."/>
            <person name="Alikhan N.F."/>
            <person name="Baker D."/>
            <person name="Gharbi K."/>
            <person name="Hall N."/>
            <person name="Watson M."/>
            <person name="Adriaenssens E.M."/>
            <person name="Foster-Nyarko E."/>
            <person name="Jarju S."/>
            <person name="Secka A."/>
            <person name="Antonio M."/>
            <person name="Oren A."/>
            <person name="Chaudhuri R.R."/>
            <person name="La Ragione R."/>
            <person name="Hildebrand F."/>
            <person name="Pallen M.J."/>
        </authorList>
    </citation>
    <scope>NUCLEOTIDE SEQUENCE</scope>
    <source>
        <strain evidence="9">F6-4510</strain>
    </source>
</reference>
<dbReference type="EC" id="5.4.99.12" evidence="4"/>
<protein>
    <recommendedName>
        <fullName evidence="4">tRNA pseudouridine synthase A</fullName>
        <ecNumber evidence="4">5.4.99.12</ecNumber>
    </recommendedName>
    <alternativeName>
        <fullName evidence="4">tRNA pseudouridine(38-40) synthase</fullName>
    </alternativeName>
    <alternativeName>
        <fullName evidence="4">tRNA pseudouridylate synthase I</fullName>
    </alternativeName>
    <alternativeName>
        <fullName evidence="4">tRNA-uridine isomerase I</fullName>
    </alternativeName>
</protein>
<dbReference type="PANTHER" id="PTHR11142">
    <property type="entry name" value="PSEUDOURIDYLATE SYNTHASE"/>
    <property type="match status" value="1"/>
</dbReference>
<dbReference type="InterPro" id="IPR001406">
    <property type="entry name" value="PsdUridine_synth_TruA"/>
</dbReference>
<accession>A0A9D9DVS7</accession>
<dbReference type="PANTHER" id="PTHR11142:SF22">
    <property type="entry name" value="TRNA PSEUDOURIDINE SYNTHASE A 2"/>
    <property type="match status" value="1"/>
</dbReference>
<evidence type="ECO:0000256" key="7">
    <source>
        <dbReference type="RuleBase" id="RU003792"/>
    </source>
</evidence>
<evidence type="ECO:0000313" key="9">
    <source>
        <dbReference type="EMBL" id="MBO8433890.1"/>
    </source>
</evidence>
<comment type="similarity">
    <text evidence="1 4 7">Belongs to the tRNA pseudouridine synthase TruA family.</text>
</comment>
<feature type="binding site" evidence="4 6">
    <location>
        <position position="111"/>
    </location>
    <ligand>
        <name>substrate</name>
    </ligand>
</feature>
<dbReference type="InterPro" id="IPR020097">
    <property type="entry name" value="PsdUridine_synth_TruA_a/b_dom"/>
</dbReference>
<dbReference type="Proteomes" id="UP000823611">
    <property type="component" value="Unassembled WGS sequence"/>
</dbReference>
<dbReference type="EMBL" id="JADIMX010000024">
    <property type="protein sequence ID" value="MBO8433890.1"/>
    <property type="molecule type" value="Genomic_DNA"/>
</dbReference>
<evidence type="ECO:0000259" key="8">
    <source>
        <dbReference type="Pfam" id="PF01416"/>
    </source>
</evidence>
<dbReference type="SUPFAM" id="SSF55120">
    <property type="entry name" value="Pseudouridine synthase"/>
    <property type="match status" value="1"/>
</dbReference>
<comment type="function">
    <text evidence="4">Formation of pseudouridine at positions 38, 39 and 40 in the anticodon stem and loop of transfer RNAs.</text>
</comment>
<dbReference type="HAMAP" id="MF_00171">
    <property type="entry name" value="TruA"/>
    <property type="match status" value="1"/>
</dbReference>
<organism evidence="9 10">
    <name type="scientific">Candidatus Fimicola merdigallinarum</name>
    <dbReference type="NCBI Taxonomy" id="2840819"/>
    <lineage>
        <taxon>Bacteria</taxon>
        <taxon>Bacillati</taxon>
        <taxon>Bacillota</taxon>
        <taxon>Clostridia</taxon>
        <taxon>Lachnospirales</taxon>
        <taxon>Lachnospiraceae</taxon>
        <taxon>Lachnospiraceae incertae sedis</taxon>
        <taxon>Candidatus Fimicola</taxon>
    </lineage>
</organism>
<dbReference type="GO" id="GO:0031119">
    <property type="term" value="P:tRNA pseudouridine synthesis"/>
    <property type="evidence" value="ECO:0007669"/>
    <property type="project" value="UniProtKB-UniRule"/>
</dbReference>
<dbReference type="InterPro" id="IPR020095">
    <property type="entry name" value="PsdUridine_synth_TruA_C"/>
</dbReference>
<evidence type="ECO:0000256" key="2">
    <source>
        <dbReference type="ARBA" id="ARBA00022694"/>
    </source>
</evidence>
<gene>
    <name evidence="4 9" type="primary">truA</name>
    <name evidence="9" type="ORF">IAC55_01030</name>
</gene>
<dbReference type="InterPro" id="IPR020103">
    <property type="entry name" value="PsdUridine_synth_cat_dom_sf"/>
</dbReference>
<keyword evidence="2 4" id="KW-0819">tRNA processing</keyword>
<dbReference type="GO" id="GO:0160147">
    <property type="term" value="F:tRNA pseudouridine(38-40) synthase activity"/>
    <property type="evidence" value="ECO:0007669"/>
    <property type="project" value="UniProtKB-EC"/>
</dbReference>
<dbReference type="FunFam" id="3.30.70.580:FF:000001">
    <property type="entry name" value="tRNA pseudouridine synthase A"/>
    <property type="match status" value="1"/>
</dbReference>
<evidence type="ECO:0000256" key="6">
    <source>
        <dbReference type="PIRSR" id="PIRSR001430-2"/>
    </source>
</evidence>
<dbReference type="GO" id="GO:0003723">
    <property type="term" value="F:RNA binding"/>
    <property type="evidence" value="ECO:0007669"/>
    <property type="project" value="InterPro"/>
</dbReference>
<dbReference type="Gene3D" id="3.30.70.660">
    <property type="entry name" value="Pseudouridine synthase I, catalytic domain, C-terminal subdomain"/>
    <property type="match status" value="1"/>
</dbReference>
<dbReference type="InterPro" id="IPR020094">
    <property type="entry name" value="TruA/RsuA/RluB/E/F_N"/>
</dbReference>
<feature type="active site" description="Nucleophile" evidence="4 5">
    <location>
        <position position="53"/>
    </location>
</feature>
<evidence type="ECO:0000256" key="1">
    <source>
        <dbReference type="ARBA" id="ARBA00009375"/>
    </source>
</evidence>
<sequence length="245" mass="28181">MRNFKLTIQYDGTKYNGWQKQGNTKNTLQGIFENIISKMFGEEIEVFGSGRTDAGTHAKGQVANFKCKTDMTANSIKDTINKYLPKDIVVTECEEKELRFHSRLNAKSKDYLYIIDNGTNRDVFMKNYAFRVDEKLDIELMKKATSYFIGEHDFRAFCSNKRHKKSTVRTIYSIDVSEENGKIYILFKGNGFLYNMVRILVGTLIEIGSSKKSIDDIEKIFKGEDRKDAGFTAPACGLYLMNVYY</sequence>
<proteinExistence type="inferred from homology"/>
<dbReference type="Gene3D" id="3.30.70.580">
    <property type="entry name" value="Pseudouridine synthase I, catalytic domain, N-terminal subdomain"/>
    <property type="match status" value="1"/>
</dbReference>
<reference evidence="9" key="1">
    <citation type="submission" date="2020-10" db="EMBL/GenBank/DDBJ databases">
        <authorList>
            <person name="Gilroy R."/>
        </authorList>
    </citation>
    <scope>NUCLEOTIDE SEQUENCE</scope>
    <source>
        <strain evidence="9">F6-4510</strain>
    </source>
</reference>
<comment type="caution">
    <text evidence="4">Lacks conserved residue(s) required for the propagation of feature annotation.</text>
</comment>
<evidence type="ECO:0000256" key="5">
    <source>
        <dbReference type="PIRSR" id="PIRSR001430-1"/>
    </source>
</evidence>
<dbReference type="CDD" id="cd02570">
    <property type="entry name" value="PseudoU_synth_EcTruA"/>
    <property type="match status" value="1"/>
</dbReference>